<proteinExistence type="predicted"/>
<evidence type="ECO:0000256" key="1">
    <source>
        <dbReference type="SAM" id="MobiDB-lite"/>
    </source>
</evidence>
<keyword evidence="2" id="KW-1133">Transmembrane helix</keyword>
<evidence type="ECO:0000313" key="5">
    <source>
        <dbReference type="EMBL" id="CAD8892520.1"/>
    </source>
</evidence>
<dbReference type="EMBL" id="HBFR01027304">
    <property type="protein sequence ID" value="CAD8892519.1"/>
    <property type="molecule type" value="Transcribed_RNA"/>
</dbReference>
<feature type="region of interest" description="Disordered" evidence="1">
    <location>
        <begin position="82"/>
        <end position="103"/>
    </location>
</feature>
<sequence length="178" mass="19625">MKSSFFVILIHLGKTSSFLSCSPLGEMSMLMSSNNRNCLKNAAFISSPTSSRKACTRKSLTSLLGKFSSQPRTVCHLIDTDDEEFQPGEDKNSTPSVPTPKKSLEEKMLEWEATDEELRAASLGGMMPRPAKSQATDGFDIGLWIMFPFIVVTSLLFFVFPFIMDKIDVSSVGPPPMV</sequence>
<feature type="transmembrane region" description="Helical" evidence="2">
    <location>
        <begin position="141"/>
        <end position="163"/>
    </location>
</feature>
<keyword evidence="2" id="KW-0472">Membrane</keyword>
<accession>A0A6U5IPN5</accession>
<keyword evidence="2" id="KW-0812">Transmembrane</keyword>
<evidence type="ECO:0008006" key="6">
    <source>
        <dbReference type="Google" id="ProtNLM"/>
    </source>
</evidence>
<keyword evidence="3" id="KW-0732">Signal</keyword>
<evidence type="ECO:0000313" key="4">
    <source>
        <dbReference type="EMBL" id="CAD8892519.1"/>
    </source>
</evidence>
<protein>
    <recommendedName>
        <fullName evidence="6">Transmembrane protein</fullName>
    </recommendedName>
</protein>
<feature type="signal peptide" evidence="3">
    <location>
        <begin position="1"/>
        <end position="17"/>
    </location>
</feature>
<evidence type="ECO:0000256" key="3">
    <source>
        <dbReference type="SAM" id="SignalP"/>
    </source>
</evidence>
<feature type="chain" id="PRO_5036192210" description="Transmembrane protein" evidence="3">
    <location>
        <begin position="18"/>
        <end position="178"/>
    </location>
</feature>
<organism evidence="5">
    <name type="scientific">Corethron hystrix</name>
    <dbReference type="NCBI Taxonomy" id="216773"/>
    <lineage>
        <taxon>Eukaryota</taxon>
        <taxon>Sar</taxon>
        <taxon>Stramenopiles</taxon>
        <taxon>Ochrophyta</taxon>
        <taxon>Bacillariophyta</taxon>
        <taxon>Coscinodiscophyceae</taxon>
        <taxon>Corethrophycidae</taxon>
        <taxon>Corethrales</taxon>
        <taxon>Corethraceae</taxon>
        <taxon>Corethron</taxon>
    </lineage>
</organism>
<dbReference type="AlphaFoldDB" id="A0A6U5IPN5"/>
<dbReference type="EMBL" id="HBFR01027305">
    <property type="protein sequence ID" value="CAD8892520.1"/>
    <property type="molecule type" value="Transcribed_RNA"/>
</dbReference>
<gene>
    <name evidence="4" type="ORF">CHYS00102_LOCUS19727</name>
    <name evidence="5" type="ORF">CHYS00102_LOCUS19728</name>
</gene>
<evidence type="ECO:0000256" key="2">
    <source>
        <dbReference type="SAM" id="Phobius"/>
    </source>
</evidence>
<reference evidence="5" key="1">
    <citation type="submission" date="2021-01" db="EMBL/GenBank/DDBJ databases">
        <authorList>
            <person name="Corre E."/>
            <person name="Pelletier E."/>
            <person name="Niang G."/>
            <person name="Scheremetjew M."/>
            <person name="Finn R."/>
            <person name="Kale V."/>
            <person name="Holt S."/>
            <person name="Cochrane G."/>
            <person name="Meng A."/>
            <person name="Brown T."/>
            <person name="Cohen L."/>
        </authorList>
    </citation>
    <scope>NUCLEOTIDE SEQUENCE</scope>
    <source>
        <strain evidence="5">308</strain>
    </source>
</reference>
<name>A0A6U5IPN5_9STRA</name>